<feature type="region of interest" description="Disordered" evidence="9">
    <location>
        <begin position="248"/>
        <end position="269"/>
    </location>
</feature>
<dbReference type="STRING" id="395493.BegalDRAFT_1599"/>
<evidence type="ECO:0000256" key="5">
    <source>
        <dbReference type="ARBA" id="ARBA00022801"/>
    </source>
</evidence>
<keyword evidence="5" id="KW-0378">Hydrolase</keyword>
<dbReference type="OrthoDB" id="1467367at2"/>
<organism evidence="10 11">
    <name type="scientific">Beggiatoa alba B18LD</name>
    <dbReference type="NCBI Taxonomy" id="395493"/>
    <lineage>
        <taxon>Bacteria</taxon>
        <taxon>Pseudomonadati</taxon>
        <taxon>Pseudomonadota</taxon>
        <taxon>Gammaproteobacteria</taxon>
        <taxon>Thiotrichales</taxon>
        <taxon>Thiotrichaceae</taxon>
        <taxon>Beggiatoa</taxon>
    </lineage>
</organism>
<evidence type="ECO:0000256" key="4">
    <source>
        <dbReference type="ARBA" id="ARBA00022764"/>
    </source>
</evidence>
<dbReference type="InterPro" id="IPR005073">
    <property type="entry name" value="Peptidase_M74"/>
</dbReference>
<evidence type="ECO:0000256" key="8">
    <source>
        <dbReference type="PIRSR" id="PIRSR018455-2"/>
    </source>
</evidence>
<evidence type="ECO:0000256" key="3">
    <source>
        <dbReference type="ARBA" id="ARBA00022729"/>
    </source>
</evidence>
<dbReference type="Proteomes" id="UP000005744">
    <property type="component" value="Unassembled WGS sequence"/>
</dbReference>
<dbReference type="GO" id="GO:0004252">
    <property type="term" value="F:serine-type endopeptidase activity"/>
    <property type="evidence" value="ECO:0007669"/>
    <property type="project" value="InterPro"/>
</dbReference>
<evidence type="ECO:0000256" key="6">
    <source>
        <dbReference type="ARBA" id="ARBA00022833"/>
    </source>
</evidence>
<evidence type="ECO:0000256" key="9">
    <source>
        <dbReference type="SAM" id="MobiDB-lite"/>
    </source>
</evidence>
<dbReference type="AlphaFoldDB" id="I3CFT5"/>
<dbReference type="PIRSF" id="PIRSF018455">
    <property type="entry name" value="MepA"/>
    <property type="match status" value="1"/>
</dbReference>
<feature type="disulfide bond" evidence="8">
    <location>
        <begin position="212"/>
        <end position="219"/>
    </location>
</feature>
<keyword evidence="7" id="KW-0482">Metalloprotease</keyword>
<evidence type="ECO:0000313" key="10">
    <source>
        <dbReference type="EMBL" id="EIJ42478.1"/>
    </source>
</evidence>
<dbReference type="EMBL" id="JH600070">
    <property type="protein sequence ID" value="EIJ42478.1"/>
    <property type="molecule type" value="Genomic_DNA"/>
</dbReference>
<proteinExistence type="predicted"/>
<gene>
    <name evidence="10" type="ORF">BegalDRAFT_1599</name>
</gene>
<dbReference type="eggNOG" id="COG3770">
    <property type="taxonomic scope" value="Bacteria"/>
</dbReference>
<keyword evidence="2" id="KW-0479">Metal-binding</keyword>
<keyword evidence="1" id="KW-0645">Protease</keyword>
<keyword evidence="11" id="KW-1185">Reference proteome</keyword>
<dbReference type="GO" id="GO:0030288">
    <property type="term" value="C:outer membrane-bounded periplasmic space"/>
    <property type="evidence" value="ECO:0007669"/>
    <property type="project" value="InterPro"/>
</dbReference>
<keyword evidence="8" id="KW-1015">Disulfide bond</keyword>
<accession>I3CFT5</accession>
<dbReference type="RefSeq" id="WP_002685456.1">
    <property type="nucleotide sequence ID" value="NZ_JH600070.1"/>
</dbReference>
<name>I3CFT5_9GAMM</name>
<evidence type="ECO:0000256" key="1">
    <source>
        <dbReference type="ARBA" id="ARBA00022670"/>
    </source>
</evidence>
<dbReference type="HOGENOM" id="CLU_052496_0_0_6"/>
<feature type="disulfide bond" evidence="8">
    <location>
        <begin position="184"/>
        <end position="231"/>
    </location>
</feature>
<dbReference type="Pfam" id="PF03411">
    <property type="entry name" value="Peptidase_M74"/>
    <property type="match status" value="1"/>
</dbReference>
<dbReference type="GO" id="GO:0006508">
    <property type="term" value="P:proteolysis"/>
    <property type="evidence" value="ECO:0007669"/>
    <property type="project" value="UniProtKB-KW"/>
</dbReference>
<evidence type="ECO:0000256" key="2">
    <source>
        <dbReference type="ARBA" id="ARBA00022723"/>
    </source>
</evidence>
<dbReference type="SUPFAM" id="SSF55166">
    <property type="entry name" value="Hedgehog/DD-peptidase"/>
    <property type="match status" value="1"/>
</dbReference>
<dbReference type="GO" id="GO:0046872">
    <property type="term" value="F:metal ion binding"/>
    <property type="evidence" value="ECO:0007669"/>
    <property type="project" value="UniProtKB-KW"/>
</dbReference>
<keyword evidence="4" id="KW-0574">Periplasm</keyword>
<sequence length="269" mass="31099">MQRRLLQIYCFIWLSLTYTLSYAVEEDRQPQIFGTHAAGCIKNAGRLPPEGEGYQLIRLSRQRYYAHPSLIYFLQSTAKQFFRQTQRHLLIGDIGQEGGGAMSGHGSHQIGLDVDILFLQPQKPRLWSVAEREKFAPISLLNTAQTTLDKHRWQPVHEFMVELAAMHPQVERIFVNPLIKKHFCERYPNVAWQTKIRPWWGHDGHFHVRLRCPTDSPQCYVASPLPANDGCGKELDWWFSAEATRKAEQKYDKSKPSKPKVMPTECSLP</sequence>
<reference evidence="10 11" key="1">
    <citation type="submission" date="2011-11" db="EMBL/GenBank/DDBJ databases">
        <title>Improved High-Quality Draft sequence of Beggiatoa alba B18lD.</title>
        <authorList>
            <consortium name="US DOE Joint Genome Institute"/>
            <person name="Lucas S."/>
            <person name="Han J."/>
            <person name="Lapidus A."/>
            <person name="Cheng J.-F."/>
            <person name="Goodwin L."/>
            <person name="Pitluck S."/>
            <person name="Peters L."/>
            <person name="Mikhailova N."/>
            <person name="Held B."/>
            <person name="Detter J.C."/>
            <person name="Han C."/>
            <person name="Tapia R."/>
            <person name="Land M."/>
            <person name="Hauser L."/>
            <person name="Kyrpides N."/>
            <person name="Ivanova N."/>
            <person name="Pagani I."/>
            <person name="Samuel K."/>
            <person name="Teske A."/>
            <person name="Mueller J."/>
            <person name="Woyke T."/>
        </authorList>
    </citation>
    <scope>NUCLEOTIDE SEQUENCE [LARGE SCALE GENOMIC DNA]</scope>
    <source>
        <strain evidence="10 11">B18LD</strain>
    </source>
</reference>
<keyword evidence="3" id="KW-0732">Signal</keyword>
<evidence type="ECO:0000256" key="7">
    <source>
        <dbReference type="ARBA" id="ARBA00023049"/>
    </source>
</evidence>
<evidence type="ECO:0000313" key="11">
    <source>
        <dbReference type="Proteomes" id="UP000005744"/>
    </source>
</evidence>
<keyword evidence="6" id="KW-0862">Zinc</keyword>
<dbReference type="GO" id="GO:0008237">
    <property type="term" value="F:metallopeptidase activity"/>
    <property type="evidence" value="ECO:0007669"/>
    <property type="project" value="UniProtKB-KW"/>
</dbReference>
<dbReference type="Gene3D" id="3.30.1380.10">
    <property type="match status" value="1"/>
</dbReference>
<dbReference type="InterPro" id="IPR009045">
    <property type="entry name" value="Zn_M74/Hedgehog-like"/>
</dbReference>
<protein>
    <submittedName>
        <fullName evidence="10">Murein endopeptidase</fullName>
    </submittedName>
</protein>